<accession>A0A3P3R4N2</accession>
<comment type="caution">
    <text evidence="2">The sequence shown here is derived from an EMBL/GenBank/DDBJ whole genome shotgun (WGS) entry which is preliminary data.</text>
</comment>
<organism evidence="2 3">
    <name type="scientific">Halocatena pleomorpha</name>
    <dbReference type="NCBI Taxonomy" id="1785090"/>
    <lineage>
        <taxon>Archaea</taxon>
        <taxon>Methanobacteriati</taxon>
        <taxon>Methanobacteriota</taxon>
        <taxon>Stenosarchaea group</taxon>
        <taxon>Halobacteria</taxon>
        <taxon>Halobacteriales</taxon>
        <taxon>Natronomonadaceae</taxon>
        <taxon>Halocatena</taxon>
    </lineage>
</organism>
<keyword evidence="3" id="KW-1185">Reference proteome</keyword>
<dbReference type="PANTHER" id="PTHR30399">
    <property type="entry name" value="UNCHARACTERIZED PROTEIN YGJP"/>
    <property type="match status" value="1"/>
</dbReference>
<dbReference type="EMBL" id="RRCH01000037">
    <property type="protein sequence ID" value="RRJ28447.1"/>
    <property type="molecule type" value="Genomic_DNA"/>
</dbReference>
<evidence type="ECO:0000259" key="1">
    <source>
        <dbReference type="Pfam" id="PF01863"/>
    </source>
</evidence>
<protein>
    <submittedName>
        <fullName evidence="2">M48 family peptidase</fullName>
    </submittedName>
</protein>
<dbReference type="Proteomes" id="UP000282322">
    <property type="component" value="Unassembled WGS sequence"/>
</dbReference>
<proteinExistence type="predicted"/>
<reference evidence="2 3" key="1">
    <citation type="submission" date="2018-11" db="EMBL/GenBank/DDBJ databases">
        <title>Taxonoimc description of Halomarina strain SPP-AMP-1.</title>
        <authorList>
            <person name="Pal Y."/>
            <person name="Srinivasana K."/>
            <person name="Verma A."/>
            <person name="Kumar P."/>
        </authorList>
    </citation>
    <scope>NUCLEOTIDE SEQUENCE [LARGE SCALE GENOMIC DNA]</scope>
    <source>
        <strain evidence="2 3">SPP-AMP-1</strain>
    </source>
</reference>
<evidence type="ECO:0000313" key="2">
    <source>
        <dbReference type="EMBL" id="RRJ28447.1"/>
    </source>
</evidence>
<dbReference type="OrthoDB" id="308128at2157"/>
<evidence type="ECO:0000313" key="3">
    <source>
        <dbReference type="Proteomes" id="UP000282322"/>
    </source>
</evidence>
<dbReference type="PANTHER" id="PTHR30399:SF1">
    <property type="entry name" value="UTP PYROPHOSPHATASE"/>
    <property type="match status" value="1"/>
</dbReference>
<dbReference type="Pfam" id="PF01863">
    <property type="entry name" value="YgjP-like"/>
    <property type="match status" value="1"/>
</dbReference>
<dbReference type="AlphaFoldDB" id="A0A3P3R4N2"/>
<feature type="domain" description="YgjP-like metallopeptidase" evidence="1">
    <location>
        <begin position="31"/>
        <end position="70"/>
    </location>
</feature>
<dbReference type="Gene3D" id="3.30.2010.10">
    <property type="entry name" value="Metalloproteases ('zincins'), catalytic domain"/>
    <property type="match status" value="1"/>
</dbReference>
<dbReference type="CDD" id="cd07344">
    <property type="entry name" value="M48_yhfN_like"/>
    <property type="match status" value="1"/>
</dbReference>
<sequence length="83" mass="9376">MSSVQVCRHHPGRCRSDGLQGVHSAAGLLQVDYLVVHELAHLTEQHHGRAFWQLVGEYVPDYKATAHWLEVNSVQLIFSDDDL</sequence>
<dbReference type="InterPro" id="IPR002725">
    <property type="entry name" value="YgjP-like_metallopeptidase"/>
</dbReference>
<dbReference type="InterPro" id="IPR053136">
    <property type="entry name" value="UTP_pyrophosphatase-like"/>
</dbReference>
<name>A0A3P3R4N2_9EURY</name>
<gene>
    <name evidence="2" type="ORF">EIK79_15760</name>
</gene>